<keyword evidence="13" id="KW-1003">Cell membrane</keyword>
<gene>
    <name evidence="13" type="primary">atpF</name>
    <name evidence="15" type="ORF">FHS72_002224</name>
</gene>
<keyword evidence="8 13" id="KW-0472">Membrane</keyword>
<comment type="function">
    <text evidence="10 13">F(1)F(0) ATP synthase produces ATP from ADP in the presence of a proton or sodium gradient. F-type ATPases consist of two structural domains, F(1) containing the extramembraneous catalytic core and F(0) containing the membrane proton channel, linked together by a central stalk and a peripheral stalk. During catalysis, ATP synthesis in the catalytic domain of F(1) is coupled via a rotary mechanism of the central stalk subunits to proton translocation.</text>
</comment>
<keyword evidence="2 13" id="KW-0813">Transport</keyword>
<keyword evidence="5 13" id="KW-0375">Hydrogen ion transport</keyword>
<evidence type="ECO:0000313" key="16">
    <source>
        <dbReference type="Proteomes" id="UP000535415"/>
    </source>
</evidence>
<dbReference type="PANTHER" id="PTHR33445">
    <property type="entry name" value="ATP SYNTHASE SUBUNIT B', CHLOROPLASTIC"/>
    <property type="match status" value="1"/>
</dbReference>
<keyword evidence="7 13" id="KW-0406">Ion transport</keyword>
<dbReference type="GO" id="GO:0046933">
    <property type="term" value="F:proton-transporting ATP synthase activity, rotational mechanism"/>
    <property type="evidence" value="ECO:0007669"/>
    <property type="project" value="UniProtKB-UniRule"/>
</dbReference>
<keyword evidence="16" id="KW-1185">Reference proteome</keyword>
<evidence type="ECO:0000256" key="7">
    <source>
        <dbReference type="ARBA" id="ARBA00023065"/>
    </source>
</evidence>
<dbReference type="GO" id="GO:0045259">
    <property type="term" value="C:proton-transporting ATP synthase complex"/>
    <property type="evidence" value="ECO:0007669"/>
    <property type="project" value="UniProtKB-KW"/>
</dbReference>
<dbReference type="NCBIfam" id="NF009988">
    <property type="entry name" value="PRK13454.1"/>
    <property type="match status" value="1"/>
</dbReference>
<keyword evidence="6 13" id="KW-1133">Transmembrane helix</keyword>
<evidence type="ECO:0000256" key="4">
    <source>
        <dbReference type="ARBA" id="ARBA00022692"/>
    </source>
</evidence>
<organism evidence="15 16">
    <name type="scientific">Yoonia ponticola</name>
    <dbReference type="NCBI Taxonomy" id="1524255"/>
    <lineage>
        <taxon>Bacteria</taxon>
        <taxon>Pseudomonadati</taxon>
        <taxon>Pseudomonadota</taxon>
        <taxon>Alphaproteobacteria</taxon>
        <taxon>Rhodobacterales</taxon>
        <taxon>Paracoccaceae</taxon>
        <taxon>Yoonia</taxon>
    </lineage>
</organism>
<protein>
    <recommendedName>
        <fullName evidence="13">ATP synthase subunit b</fullName>
    </recommendedName>
    <alternativeName>
        <fullName evidence="13">ATP synthase F(0) sector subunit b</fullName>
    </alternativeName>
    <alternativeName>
        <fullName evidence="13">ATPase subunit I</fullName>
    </alternativeName>
    <alternativeName>
        <fullName evidence="13">F-type ATPase subunit b</fullName>
        <shortName evidence="13">F-ATPase subunit b</shortName>
    </alternativeName>
</protein>
<keyword evidence="3 13" id="KW-0138">CF(0)</keyword>
<evidence type="ECO:0000256" key="6">
    <source>
        <dbReference type="ARBA" id="ARBA00022989"/>
    </source>
</evidence>
<dbReference type="CDD" id="cd06503">
    <property type="entry name" value="ATP-synt_Fo_b"/>
    <property type="match status" value="1"/>
</dbReference>
<evidence type="ECO:0000256" key="13">
    <source>
        <dbReference type="HAMAP-Rule" id="MF_01398"/>
    </source>
</evidence>
<reference evidence="15 16" key="1">
    <citation type="submission" date="2020-08" db="EMBL/GenBank/DDBJ databases">
        <title>Genomic Encyclopedia of Type Strains, Phase IV (KMG-IV): sequencing the most valuable type-strain genomes for metagenomic binning, comparative biology and taxonomic classification.</title>
        <authorList>
            <person name="Goeker M."/>
        </authorList>
    </citation>
    <scope>NUCLEOTIDE SEQUENCE [LARGE SCALE GENOMIC DNA]</scope>
    <source>
        <strain evidence="15 16">DSM 101064</strain>
    </source>
</reference>
<comment type="caution">
    <text evidence="15">The sequence shown here is derived from an EMBL/GenBank/DDBJ whole genome shotgun (WGS) entry which is preliminary data.</text>
</comment>
<evidence type="ECO:0000313" key="15">
    <source>
        <dbReference type="EMBL" id="MBB5722598.1"/>
    </source>
</evidence>
<keyword evidence="4 13" id="KW-0812">Transmembrane</keyword>
<dbReference type="Proteomes" id="UP000535415">
    <property type="component" value="Unassembled WGS sequence"/>
</dbReference>
<evidence type="ECO:0000256" key="8">
    <source>
        <dbReference type="ARBA" id="ARBA00023136"/>
    </source>
</evidence>
<dbReference type="InterPro" id="IPR050059">
    <property type="entry name" value="ATP_synthase_B_chain"/>
</dbReference>
<dbReference type="PANTHER" id="PTHR33445:SF1">
    <property type="entry name" value="ATP SYNTHASE SUBUNIT B"/>
    <property type="match status" value="1"/>
</dbReference>
<evidence type="ECO:0000256" key="14">
    <source>
        <dbReference type="RuleBase" id="RU003848"/>
    </source>
</evidence>
<dbReference type="Pfam" id="PF00430">
    <property type="entry name" value="ATP-synt_B"/>
    <property type="match status" value="1"/>
</dbReference>
<feature type="transmembrane region" description="Helical" evidence="13">
    <location>
        <begin position="35"/>
        <end position="54"/>
    </location>
</feature>
<comment type="subcellular location">
    <subcellularLocation>
        <location evidence="13">Cell membrane</location>
        <topology evidence="13">Single-pass membrane protein</topology>
    </subcellularLocation>
    <subcellularLocation>
        <location evidence="12">Endomembrane system</location>
        <topology evidence="12">Single-pass membrane protein</topology>
    </subcellularLocation>
</comment>
<keyword evidence="9 13" id="KW-0066">ATP synthesis</keyword>
<comment type="subunit">
    <text evidence="13">F-type ATPases have 2 components, F(1) - the catalytic core - and F(0) - the membrane proton channel. F(1) has five subunits: alpha(3), beta(3), gamma(1), delta(1), epsilon(1). F(0) has three main subunits: a(1), b(2) and c(10-14). The alpha and beta chains form an alternating ring which encloses part of the gamma chain. F(1) is attached to F(0) by a central stalk formed by the gamma and epsilon chains, while a peripheral stalk is formed by the delta and b chains.</text>
</comment>
<name>A0A7W9BL92_9RHOB</name>
<sequence length="182" mass="18827">MATETVEHAASACVGPSGSAIGMPQLCADWIPNQIFWLLVTLAVIFFVLSRVALPRIASVLAERSGTITNDIAAAEDLKLKAQAAEAAYEKALADARTEAAKIVAEAKAEIQTELDAELAKADKVISEKTAESEVAIAEIRDGAVKSVSDVAKDTAGEIVAAFGGKADAKTVTAAVTARMKG</sequence>
<comment type="function">
    <text evidence="11">Component of the F(0) channel, it forms part of the peripheral stalk, linking F(1) to F(0). The b'-subunit is a diverged and duplicated form of b found in plants and photosynthetic bacteria.</text>
</comment>
<evidence type="ECO:0000256" key="11">
    <source>
        <dbReference type="ARBA" id="ARBA00025614"/>
    </source>
</evidence>
<dbReference type="GO" id="GO:0046961">
    <property type="term" value="F:proton-transporting ATPase activity, rotational mechanism"/>
    <property type="evidence" value="ECO:0007669"/>
    <property type="project" value="TreeGrafter"/>
</dbReference>
<evidence type="ECO:0000256" key="1">
    <source>
        <dbReference type="ARBA" id="ARBA00005513"/>
    </source>
</evidence>
<comment type="similarity">
    <text evidence="1 13 14">Belongs to the ATPase B chain family.</text>
</comment>
<evidence type="ECO:0000256" key="5">
    <source>
        <dbReference type="ARBA" id="ARBA00022781"/>
    </source>
</evidence>
<dbReference type="RefSeq" id="WP_183528995.1">
    <property type="nucleotide sequence ID" value="NZ_JACIJM010000005.1"/>
</dbReference>
<evidence type="ECO:0000256" key="2">
    <source>
        <dbReference type="ARBA" id="ARBA00022448"/>
    </source>
</evidence>
<dbReference type="GO" id="GO:0012505">
    <property type="term" value="C:endomembrane system"/>
    <property type="evidence" value="ECO:0007669"/>
    <property type="project" value="UniProtKB-SubCell"/>
</dbReference>
<dbReference type="InterPro" id="IPR002146">
    <property type="entry name" value="ATP_synth_b/b'su_bac/chlpt"/>
</dbReference>
<accession>A0A7W9BL92</accession>
<evidence type="ECO:0000256" key="12">
    <source>
        <dbReference type="ARBA" id="ARBA00037847"/>
    </source>
</evidence>
<dbReference type="HAMAP" id="MF_01398">
    <property type="entry name" value="ATP_synth_b_bprime"/>
    <property type="match status" value="1"/>
</dbReference>
<dbReference type="AlphaFoldDB" id="A0A7W9BL92"/>
<proteinExistence type="inferred from homology"/>
<evidence type="ECO:0000256" key="3">
    <source>
        <dbReference type="ARBA" id="ARBA00022547"/>
    </source>
</evidence>
<evidence type="ECO:0000256" key="10">
    <source>
        <dbReference type="ARBA" id="ARBA00025198"/>
    </source>
</evidence>
<dbReference type="GO" id="GO:0005886">
    <property type="term" value="C:plasma membrane"/>
    <property type="evidence" value="ECO:0007669"/>
    <property type="project" value="UniProtKB-SubCell"/>
</dbReference>
<evidence type="ECO:0000256" key="9">
    <source>
        <dbReference type="ARBA" id="ARBA00023310"/>
    </source>
</evidence>
<dbReference type="EMBL" id="JACIJM010000005">
    <property type="protein sequence ID" value="MBB5722598.1"/>
    <property type="molecule type" value="Genomic_DNA"/>
</dbReference>